<dbReference type="NCBIfam" id="NF047500">
    <property type="entry name" value="choline_R_CudC"/>
    <property type="match status" value="1"/>
</dbReference>
<gene>
    <name evidence="5" type="primary">gbsR_2</name>
    <name evidence="5" type="ORF">GCM10008983_13560</name>
</gene>
<reference evidence="6" key="1">
    <citation type="journal article" date="2019" name="Int. J. Syst. Evol. Microbiol.">
        <title>The Global Catalogue of Microorganisms (GCM) 10K type strain sequencing project: providing services to taxonomists for standard genome sequencing and annotation.</title>
        <authorList>
            <consortium name="The Broad Institute Genomics Platform"/>
            <consortium name="The Broad Institute Genome Sequencing Center for Infectious Disease"/>
            <person name="Wu L."/>
            <person name="Ma J."/>
        </authorList>
    </citation>
    <scope>NUCLEOTIDE SEQUENCE [LARGE SCALE GENOMIC DNA]</scope>
    <source>
        <strain evidence="6">JCM 12149</strain>
    </source>
</reference>
<dbReference type="EMBL" id="BAAADM010000033">
    <property type="protein sequence ID" value="GAA0437901.1"/>
    <property type="molecule type" value="Genomic_DNA"/>
</dbReference>
<dbReference type="PANTHER" id="PTHR38465">
    <property type="entry name" value="HTH-TYPE TRANSCRIPTIONAL REGULATOR MJ1563-RELATED"/>
    <property type="match status" value="1"/>
</dbReference>
<evidence type="ECO:0000313" key="5">
    <source>
        <dbReference type="EMBL" id="GAA0437901.1"/>
    </source>
</evidence>
<keyword evidence="3 4" id="KW-0804">Transcription</keyword>
<comment type="caution">
    <text evidence="5">The sequence shown here is derived from an EMBL/GenBank/DDBJ whole genome shotgun (WGS) entry which is preliminary data.</text>
</comment>
<protein>
    <recommendedName>
        <fullName evidence="4">HTH-type transcriptional regulator</fullName>
    </recommendedName>
</protein>
<evidence type="ECO:0000256" key="4">
    <source>
        <dbReference type="PIRNR" id="PIRNR006707"/>
    </source>
</evidence>
<dbReference type="CDD" id="cd00090">
    <property type="entry name" value="HTH_ARSR"/>
    <property type="match status" value="1"/>
</dbReference>
<evidence type="ECO:0000256" key="3">
    <source>
        <dbReference type="ARBA" id="ARBA00023163"/>
    </source>
</evidence>
<dbReference type="InterPro" id="IPR011991">
    <property type="entry name" value="ArsR-like_HTH"/>
</dbReference>
<keyword evidence="2 4" id="KW-0238">DNA-binding</keyword>
<evidence type="ECO:0000256" key="1">
    <source>
        <dbReference type="ARBA" id="ARBA00023015"/>
    </source>
</evidence>
<evidence type="ECO:0000256" key="2">
    <source>
        <dbReference type="ARBA" id="ARBA00023125"/>
    </source>
</evidence>
<evidence type="ECO:0000313" key="6">
    <source>
        <dbReference type="Proteomes" id="UP001501459"/>
    </source>
</evidence>
<dbReference type="Gene3D" id="1.10.10.10">
    <property type="entry name" value="Winged helix-like DNA-binding domain superfamily/Winged helix DNA-binding domain"/>
    <property type="match status" value="1"/>
</dbReference>
<dbReference type="PANTHER" id="PTHR38465:SF1">
    <property type="entry name" value="HTH-TYPE TRANSCRIPTIONAL REGULATOR MJ1563-RELATED"/>
    <property type="match status" value="1"/>
</dbReference>
<dbReference type="RefSeq" id="WP_343751990.1">
    <property type="nucleotide sequence ID" value="NZ_BAAADM010000033.1"/>
</dbReference>
<keyword evidence="1 4" id="KW-0805">Transcription regulation</keyword>
<sequence length="193" mass="22845">MDSNQDQFNNTDGLEKVDQVENMMINTISETMDLYGVTPSVGRLYGILYFKQRPMTLDEMKDELGMSKPSMSTSIRKLQDINIVKKVWQKGTKKDLFVAEKNFFNYFSRFFGMKWERESIMYLESIQIAQKQLNEVIDNNDDDEALQARARQDYEQLENAKRYYKWMDKLTRLTKSGEIFNYIPIDDIDEDDS</sequence>
<proteinExistence type="inferred from homology"/>
<keyword evidence="6" id="KW-1185">Reference proteome</keyword>
<dbReference type="InterPro" id="IPR036388">
    <property type="entry name" value="WH-like_DNA-bd_sf"/>
</dbReference>
<name>A0ABP3J1T8_9BACI</name>
<dbReference type="PIRSF" id="PIRSF006707">
    <property type="entry name" value="MJ1563"/>
    <property type="match status" value="1"/>
</dbReference>
<accession>A0ABP3J1T8</accession>
<comment type="similarity">
    <text evidence="4">Belongs to the GbsR family.</text>
</comment>
<organism evidence="5 6">
    <name type="scientific">Lentibacillus halophilus</name>
    <dbReference type="NCBI Taxonomy" id="295065"/>
    <lineage>
        <taxon>Bacteria</taxon>
        <taxon>Bacillati</taxon>
        <taxon>Bacillota</taxon>
        <taxon>Bacilli</taxon>
        <taxon>Bacillales</taxon>
        <taxon>Bacillaceae</taxon>
        <taxon>Lentibacillus</taxon>
    </lineage>
</organism>
<dbReference type="Proteomes" id="UP001501459">
    <property type="component" value="Unassembled WGS sequence"/>
</dbReference>
<dbReference type="InterPro" id="IPR052362">
    <property type="entry name" value="HTH-GbsR_regulator"/>
</dbReference>
<dbReference type="SUPFAM" id="SSF46785">
    <property type="entry name" value="Winged helix' DNA-binding domain"/>
    <property type="match status" value="1"/>
</dbReference>
<dbReference type="InterPro" id="IPR036390">
    <property type="entry name" value="WH_DNA-bd_sf"/>
</dbReference>
<dbReference type="InterPro" id="IPR026282">
    <property type="entry name" value="MJ1563"/>
</dbReference>